<dbReference type="PANTHER" id="PTHR42732">
    <property type="entry name" value="BETA-GALACTOSIDASE"/>
    <property type="match status" value="1"/>
</dbReference>
<dbReference type="InterPro" id="IPR051913">
    <property type="entry name" value="GH2_Domain-Containing"/>
</dbReference>
<feature type="domain" description="Glycoside hydrolase family 2 catalytic" evidence="5">
    <location>
        <begin position="349"/>
        <end position="564"/>
    </location>
</feature>
<dbReference type="InterPro" id="IPR006104">
    <property type="entry name" value="Glyco_hydro_2_N"/>
</dbReference>
<organism evidence="7 8">
    <name type="scientific">Paenibacillus curdlanolyticus YK9</name>
    <dbReference type="NCBI Taxonomy" id="717606"/>
    <lineage>
        <taxon>Bacteria</taxon>
        <taxon>Bacillati</taxon>
        <taxon>Bacillota</taxon>
        <taxon>Bacilli</taxon>
        <taxon>Bacillales</taxon>
        <taxon>Paenibacillaceae</taxon>
        <taxon>Paenibacillus</taxon>
    </lineage>
</organism>
<dbReference type="STRING" id="717606.PaecuDRAFT_3053"/>
<dbReference type="eggNOG" id="COG3250">
    <property type="taxonomic scope" value="Bacteria"/>
</dbReference>
<protein>
    <submittedName>
        <fullName evidence="7">Glycoside hydrolase family 2 sugar binding</fullName>
    </submittedName>
</protein>
<proteinExistence type="inferred from homology"/>
<dbReference type="PRINTS" id="PR00132">
    <property type="entry name" value="GLHYDRLASE2"/>
</dbReference>
<dbReference type="InterPro" id="IPR006101">
    <property type="entry name" value="Glyco_hydro_2"/>
</dbReference>
<evidence type="ECO:0000313" key="8">
    <source>
        <dbReference type="Proteomes" id="UP000005387"/>
    </source>
</evidence>
<dbReference type="Gene3D" id="3.20.20.80">
    <property type="entry name" value="Glycosidases"/>
    <property type="match status" value="1"/>
</dbReference>
<dbReference type="SUPFAM" id="SSF49303">
    <property type="entry name" value="beta-Galactosidase/glucuronidase domain"/>
    <property type="match status" value="1"/>
</dbReference>
<evidence type="ECO:0000313" key="7">
    <source>
        <dbReference type="EMBL" id="EFM10094.1"/>
    </source>
</evidence>
<dbReference type="PANTHER" id="PTHR42732:SF1">
    <property type="entry name" value="BETA-MANNOSIDASE"/>
    <property type="match status" value="1"/>
</dbReference>
<sequence>MTASPLSYLQTTLVFKTVDGIEIPFQNGNPVPTFDPQERSIISLNGCWGKKRFEADHDFSMAPRDAGWLEQVAQNEGMYLVASSDVAWEPHHVPLPENRLTGEAAASAAETYENGVWYQRTFTLAKLDESQVYTLKSLGVSYICDIWINGQWIGFHEGGFTPFAFHVTSYLQEGDNDIRIRVDNPPWGSRIEVIPAEEGTDFFNYTGIIQDLYLEAANAVHLVRADVVPLDTAGKLSIRVVVSNQGSADCSGMVEGVIFEADQACEAFLTSPLASSIKGGQAATEGTLTLPFEAKAGETRVLQFEVTVCNPKLWSLGVPNLYVGEWTLSSSSQTMDTLSTQFGIRTVRTESTRILLNEAPVFLAGIARHEEWPETGRTADWDRIRADLEQIRTINANMVRTGHYPNHVHTYLLLDRFGFAAMSEIPLWQFEKEHYVAQEQRQFADQMWREMVFSQYNRPSVLMWSTQNESKEVALRLEYNRRLVQDLRTKYNDGRLITQSAAADQPGPEDASMEPLDVAGWTMYFGIFHGGTPYEGTREFLENAHRAFPDKPILNTEFGHWTGERDVDSDMQIHIYETTLKALMEQATHNADGQLVPDGYVAGIDFWIMYDWYVNHNNWIDTFGLYHMDRKHGKPLADQLALDYGALVGSGKAISKSAH</sequence>
<dbReference type="InterPro" id="IPR006103">
    <property type="entry name" value="Glyco_hydro_2_cat"/>
</dbReference>
<dbReference type="GO" id="GO:0004553">
    <property type="term" value="F:hydrolase activity, hydrolyzing O-glycosyl compounds"/>
    <property type="evidence" value="ECO:0007669"/>
    <property type="project" value="InterPro"/>
</dbReference>
<dbReference type="Pfam" id="PF02836">
    <property type="entry name" value="Glyco_hydro_2_C"/>
    <property type="match status" value="1"/>
</dbReference>
<reference evidence="7 8" key="1">
    <citation type="submission" date="2010-07" db="EMBL/GenBank/DDBJ databases">
        <title>The draft genome of Paenibacillus curdlanolyticus YK9.</title>
        <authorList>
            <consortium name="US DOE Joint Genome Institute (JGI-PGF)"/>
            <person name="Lucas S."/>
            <person name="Copeland A."/>
            <person name="Lapidus A."/>
            <person name="Cheng J.-F."/>
            <person name="Bruce D."/>
            <person name="Goodwin L."/>
            <person name="Pitluck S."/>
            <person name="Land M.L."/>
            <person name="Hauser L."/>
            <person name="Chang Y.-J."/>
            <person name="Jeffries C."/>
            <person name="Anderson I.J."/>
            <person name="Johnson E."/>
            <person name="Loganathan U."/>
            <person name="Mulhopadhyay B."/>
            <person name="Kyrpides N."/>
            <person name="Woyke T.J."/>
        </authorList>
    </citation>
    <scope>NUCLEOTIDE SEQUENCE [LARGE SCALE GENOMIC DNA]</scope>
    <source>
        <strain evidence="7 8">YK9</strain>
    </source>
</reference>
<name>E0IBL4_9BACL</name>
<dbReference type="InterPro" id="IPR036156">
    <property type="entry name" value="Beta-gal/glucu_dom_sf"/>
</dbReference>
<dbReference type="Pfam" id="PF00703">
    <property type="entry name" value="Glyco_hydro_2"/>
    <property type="match status" value="1"/>
</dbReference>
<keyword evidence="2 7" id="KW-0378">Hydrolase</keyword>
<dbReference type="GO" id="GO:0005975">
    <property type="term" value="P:carbohydrate metabolic process"/>
    <property type="evidence" value="ECO:0007669"/>
    <property type="project" value="InterPro"/>
</dbReference>
<dbReference type="Pfam" id="PF02837">
    <property type="entry name" value="Glyco_hydro_2_N"/>
    <property type="match status" value="1"/>
</dbReference>
<keyword evidence="8" id="KW-1185">Reference proteome</keyword>
<dbReference type="Proteomes" id="UP000005387">
    <property type="component" value="Unassembled WGS sequence"/>
</dbReference>
<dbReference type="InterPro" id="IPR013783">
    <property type="entry name" value="Ig-like_fold"/>
</dbReference>
<dbReference type="AlphaFoldDB" id="E0IBL4"/>
<feature type="domain" description="Glycosyl hydrolases family 2 sugar binding" evidence="6">
    <location>
        <begin position="43"/>
        <end position="214"/>
    </location>
</feature>
<evidence type="ECO:0000256" key="2">
    <source>
        <dbReference type="ARBA" id="ARBA00022801"/>
    </source>
</evidence>
<evidence type="ECO:0000259" key="6">
    <source>
        <dbReference type="Pfam" id="PF02837"/>
    </source>
</evidence>
<dbReference type="InterPro" id="IPR008979">
    <property type="entry name" value="Galactose-bd-like_sf"/>
</dbReference>
<dbReference type="SUPFAM" id="SSF49785">
    <property type="entry name" value="Galactose-binding domain-like"/>
    <property type="match status" value="1"/>
</dbReference>
<keyword evidence="3" id="KW-0326">Glycosidase</keyword>
<dbReference type="RefSeq" id="WP_006039041.1">
    <property type="nucleotide sequence ID" value="NZ_AEDD01000008.1"/>
</dbReference>
<dbReference type="SUPFAM" id="SSF51445">
    <property type="entry name" value="(Trans)glycosidases"/>
    <property type="match status" value="1"/>
</dbReference>
<evidence type="ECO:0000256" key="3">
    <source>
        <dbReference type="ARBA" id="ARBA00023295"/>
    </source>
</evidence>
<feature type="domain" description="Glycoside hydrolase family 2 immunoglobulin-like beta-sandwich" evidence="4">
    <location>
        <begin position="232"/>
        <end position="345"/>
    </location>
</feature>
<dbReference type="EMBL" id="AEDD01000008">
    <property type="protein sequence ID" value="EFM10094.1"/>
    <property type="molecule type" value="Genomic_DNA"/>
</dbReference>
<comment type="similarity">
    <text evidence="1">Belongs to the glycosyl hydrolase 2 family.</text>
</comment>
<dbReference type="Gene3D" id="2.60.120.260">
    <property type="entry name" value="Galactose-binding domain-like"/>
    <property type="match status" value="1"/>
</dbReference>
<evidence type="ECO:0000259" key="4">
    <source>
        <dbReference type="Pfam" id="PF00703"/>
    </source>
</evidence>
<evidence type="ECO:0000256" key="1">
    <source>
        <dbReference type="ARBA" id="ARBA00007401"/>
    </source>
</evidence>
<gene>
    <name evidence="7" type="ORF">PaecuDRAFT_3053</name>
</gene>
<dbReference type="Gene3D" id="2.60.40.10">
    <property type="entry name" value="Immunoglobulins"/>
    <property type="match status" value="1"/>
</dbReference>
<dbReference type="InterPro" id="IPR017853">
    <property type="entry name" value="GH"/>
</dbReference>
<accession>E0IBL4</accession>
<evidence type="ECO:0000259" key="5">
    <source>
        <dbReference type="Pfam" id="PF02836"/>
    </source>
</evidence>
<dbReference type="InterPro" id="IPR006102">
    <property type="entry name" value="Ig-like_GH2"/>
</dbReference>